<evidence type="ECO:0000313" key="4">
    <source>
        <dbReference type="Proteomes" id="UP001642409"/>
    </source>
</evidence>
<keyword evidence="1" id="KW-0040">ANK repeat</keyword>
<dbReference type="InterPro" id="IPR036770">
    <property type="entry name" value="Ankyrin_rpt-contain_sf"/>
</dbReference>
<keyword evidence="4" id="KW-1185">Reference proteome</keyword>
<dbReference type="InterPro" id="IPR002110">
    <property type="entry name" value="Ankyrin_rpt"/>
</dbReference>
<dbReference type="SUPFAM" id="SSF48403">
    <property type="entry name" value="Ankyrin repeat"/>
    <property type="match status" value="1"/>
</dbReference>
<dbReference type="Gene3D" id="1.25.40.20">
    <property type="entry name" value="Ankyrin repeat-containing domain"/>
    <property type="match status" value="1"/>
</dbReference>
<dbReference type="EMBL" id="CATOUU010001183">
    <property type="protein sequence ID" value="CAI9978204.1"/>
    <property type="molecule type" value="Genomic_DNA"/>
</dbReference>
<dbReference type="Pfam" id="PF12796">
    <property type="entry name" value="Ank_2"/>
    <property type="match status" value="1"/>
</dbReference>
<organism evidence="2">
    <name type="scientific">Hexamita inflata</name>
    <dbReference type="NCBI Taxonomy" id="28002"/>
    <lineage>
        <taxon>Eukaryota</taxon>
        <taxon>Metamonada</taxon>
        <taxon>Diplomonadida</taxon>
        <taxon>Hexamitidae</taxon>
        <taxon>Hexamitinae</taxon>
        <taxon>Hexamita</taxon>
    </lineage>
</organism>
<proteinExistence type="predicted"/>
<name>A0AA86V2L0_9EUKA</name>
<feature type="repeat" description="ANK" evidence="1">
    <location>
        <begin position="44"/>
        <end position="76"/>
    </location>
</feature>
<sequence length="316" mass="36773">MCKQSSQWFVAVKANDLKTVSKLLKRNVNSTDRRESSPENLIFKGFGAIHYACLHGHLDLVQLLIKYELGLRTKQTVTFFAPGFSNNTKYKLGENSSCLDIALLQKQPEIIKTLMDSVHNEQDFDLLFGQTNTFNLPTIITAGLCQYQAAYDVMNNMKVIQAELGLLTAGDVTLATNSAFFGRIECAKMLQRCAMDQNLRYYVFEMMLRKDASKHTVLEISKLEFDLVRYNTTQNEREEVQKIMEELTREAYTQFEVLQHINFRKSHLLNINSKQIFNRLYIVISLPQWWFINMIVSENVTLSQYYQYNRNRYTSE</sequence>
<gene>
    <name evidence="3" type="ORF">HINF_LOCUS35509</name>
    <name evidence="2" type="ORF">HINF_LOCUS65849</name>
</gene>
<dbReference type="PROSITE" id="PS50088">
    <property type="entry name" value="ANK_REPEAT"/>
    <property type="match status" value="1"/>
</dbReference>
<evidence type="ECO:0000313" key="3">
    <source>
        <dbReference type="EMBL" id="CAL6034553.1"/>
    </source>
</evidence>
<dbReference type="PROSITE" id="PS50297">
    <property type="entry name" value="ANK_REP_REGION"/>
    <property type="match status" value="1"/>
</dbReference>
<evidence type="ECO:0000256" key="1">
    <source>
        <dbReference type="PROSITE-ProRule" id="PRU00023"/>
    </source>
</evidence>
<comment type="caution">
    <text evidence="2">The sequence shown here is derived from an EMBL/GenBank/DDBJ whole genome shotgun (WGS) entry which is preliminary data.</text>
</comment>
<dbReference type="Proteomes" id="UP001642409">
    <property type="component" value="Unassembled WGS sequence"/>
</dbReference>
<reference evidence="3 4" key="2">
    <citation type="submission" date="2024-07" db="EMBL/GenBank/DDBJ databases">
        <authorList>
            <person name="Akdeniz Z."/>
        </authorList>
    </citation>
    <scope>NUCLEOTIDE SEQUENCE [LARGE SCALE GENOMIC DNA]</scope>
</reference>
<accession>A0AA86V2L0</accession>
<reference evidence="2" key="1">
    <citation type="submission" date="2023-06" db="EMBL/GenBank/DDBJ databases">
        <authorList>
            <person name="Kurt Z."/>
        </authorList>
    </citation>
    <scope>NUCLEOTIDE SEQUENCE</scope>
</reference>
<protein>
    <submittedName>
        <fullName evidence="2">Uncharacterized protein</fullName>
    </submittedName>
</protein>
<dbReference type="SMART" id="SM00248">
    <property type="entry name" value="ANK"/>
    <property type="match status" value="4"/>
</dbReference>
<dbReference type="EMBL" id="CAXDID020000128">
    <property type="protein sequence ID" value="CAL6034553.1"/>
    <property type="molecule type" value="Genomic_DNA"/>
</dbReference>
<dbReference type="AlphaFoldDB" id="A0AA86V2L0"/>
<evidence type="ECO:0000313" key="2">
    <source>
        <dbReference type="EMBL" id="CAI9978204.1"/>
    </source>
</evidence>